<dbReference type="RefSeq" id="WP_179900741.1">
    <property type="nucleotide sequence ID" value="NZ_JACBXV010000103.1"/>
</dbReference>
<sequence length="104" mass="11187">MSESPDLIPISETKASGASGHSCGCGEHASQRLTLDARAIPHRLRHPAVIGAASSLQVGEGFDLVAPHVPTPLLHQIDQLPFTYQHTLLEQAEGYARVEIRRTA</sequence>
<reference evidence="3 4" key="1">
    <citation type="submission" date="2020-07" db="EMBL/GenBank/DDBJ databases">
        <title>MOT database genomes.</title>
        <authorList>
            <person name="Joseph S."/>
            <person name="Aduse-Opoku J."/>
            <person name="Hashim A."/>
            <person name="Wade W."/>
            <person name="Curtis M."/>
        </authorList>
    </citation>
    <scope>NUCLEOTIDE SEQUENCE [LARGE SCALE GENOMIC DNA]</scope>
    <source>
        <strain evidence="3 4">WMus004</strain>
    </source>
</reference>
<dbReference type="Proteomes" id="UP000572528">
    <property type="component" value="Unassembled WGS sequence"/>
</dbReference>
<comment type="caution">
    <text evidence="3">The sequence shown here is derived from an EMBL/GenBank/DDBJ whole genome shotgun (WGS) entry which is preliminary data.</text>
</comment>
<dbReference type="AlphaFoldDB" id="A0A853EJX5"/>
<dbReference type="Pfam" id="PF10006">
    <property type="entry name" value="DUF2249"/>
    <property type="match status" value="1"/>
</dbReference>
<accession>A0A853EJX5</accession>
<evidence type="ECO:0000313" key="3">
    <source>
        <dbReference type="EMBL" id="NYS69464.1"/>
    </source>
</evidence>
<gene>
    <name evidence="3" type="ORF">HZZ05_08040</name>
</gene>
<organism evidence="3 4">
    <name type="scientific">Actinomyces bowdenii</name>
    <dbReference type="NCBI Taxonomy" id="131109"/>
    <lineage>
        <taxon>Bacteria</taxon>
        <taxon>Bacillati</taxon>
        <taxon>Actinomycetota</taxon>
        <taxon>Actinomycetes</taxon>
        <taxon>Actinomycetales</taxon>
        <taxon>Actinomycetaceae</taxon>
        <taxon>Actinomyces</taxon>
    </lineage>
</organism>
<feature type="compositionally biased region" description="Low complexity" evidence="1">
    <location>
        <begin position="15"/>
        <end position="25"/>
    </location>
</feature>
<proteinExistence type="predicted"/>
<evidence type="ECO:0000256" key="1">
    <source>
        <dbReference type="SAM" id="MobiDB-lite"/>
    </source>
</evidence>
<name>A0A853EJX5_9ACTO</name>
<dbReference type="InterPro" id="IPR018720">
    <property type="entry name" value="DUF2249"/>
</dbReference>
<feature type="region of interest" description="Disordered" evidence="1">
    <location>
        <begin position="1"/>
        <end position="25"/>
    </location>
</feature>
<dbReference type="EMBL" id="JACBXV010000103">
    <property type="protein sequence ID" value="NYS69464.1"/>
    <property type="molecule type" value="Genomic_DNA"/>
</dbReference>
<evidence type="ECO:0000259" key="2">
    <source>
        <dbReference type="Pfam" id="PF10006"/>
    </source>
</evidence>
<feature type="domain" description="DUF2249" evidence="2">
    <location>
        <begin position="34"/>
        <end position="102"/>
    </location>
</feature>
<protein>
    <submittedName>
        <fullName evidence="3">DUF2249 domain-containing protein</fullName>
    </submittedName>
</protein>
<evidence type="ECO:0000313" key="4">
    <source>
        <dbReference type="Proteomes" id="UP000572528"/>
    </source>
</evidence>